<accession>A0A401RPA4</accession>
<proteinExistence type="predicted"/>
<dbReference type="PANTHER" id="PTHR21206:SF0">
    <property type="entry name" value="DNA REPLICATION COMPLEX GINS PROTEIN SLD5"/>
    <property type="match status" value="1"/>
</dbReference>
<comment type="caution">
    <text evidence="1">The sequence shown here is derived from an EMBL/GenBank/DDBJ whole genome shotgun (WGS) entry which is preliminary data.</text>
</comment>
<protein>
    <submittedName>
        <fullName evidence="1">Uncharacterized protein</fullName>
    </submittedName>
</protein>
<sequence length="183" mass="21192">SMASLMHMRGPVFTTVRRDLRSTSDRFINSPHRCVGFHLTLRRINQIASPGPTSLSLDSDLDRLPESLRLIFKTFRGSKLSVFFPFCNSQIEKFFPHILEKEKSRLEAEPAYLSPQEYTFAKEYAANCETYLKSLALRHMPPNLQALDFSKAVPRPNLDSFVFLRVKERQENVLVEPETEDQR</sequence>
<dbReference type="InterPro" id="IPR008591">
    <property type="entry name" value="GINS_Sld5"/>
</dbReference>
<feature type="non-terminal residue" evidence="1">
    <location>
        <position position="1"/>
    </location>
</feature>
<dbReference type="PANTHER" id="PTHR21206">
    <property type="entry name" value="SLD5 PROTEIN"/>
    <property type="match status" value="1"/>
</dbReference>
<dbReference type="EMBL" id="BEZZ01003507">
    <property type="protein sequence ID" value="GCC19916.1"/>
    <property type="molecule type" value="Genomic_DNA"/>
</dbReference>
<dbReference type="Gene3D" id="1.20.58.1030">
    <property type="match status" value="1"/>
</dbReference>
<dbReference type="GO" id="GO:0000811">
    <property type="term" value="C:GINS complex"/>
    <property type="evidence" value="ECO:0007669"/>
    <property type="project" value="TreeGrafter"/>
</dbReference>
<gene>
    <name evidence="1" type="ORF">chiPu_0021200</name>
</gene>
<keyword evidence="2" id="KW-1185">Reference proteome</keyword>
<dbReference type="AlphaFoldDB" id="A0A401RPA4"/>
<dbReference type="Gene3D" id="3.40.5.60">
    <property type="match status" value="1"/>
</dbReference>
<name>A0A401RPA4_CHIPU</name>
<evidence type="ECO:0000313" key="2">
    <source>
        <dbReference type="Proteomes" id="UP000287033"/>
    </source>
</evidence>
<dbReference type="STRING" id="137246.A0A401RPA4"/>
<dbReference type="SUPFAM" id="SSF158573">
    <property type="entry name" value="GINS helical bundle-like"/>
    <property type="match status" value="1"/>
</dbReference>
<evidence type="ECO:0000313" key="1">
    <source>
        <dbReference type="EMBL" id="GCC19916.1"/>
    </source>
</evidence>
<dbReference type="GO" id="GO:0006261">
    <property type="term" value="P:DNA-templated DNA replication"/>
    <property type="evidence" value="ECO:0007669"/>
    <property type="project" value="InterPro"/>
</dbReference>
<dbReference type="Proteomes" id="UP000287033">
    <property type="component" value="Unassembled WGS sequence"/>
</dbReference>
<dbReference type="OrthoDB" id="338231at2759"/>
<reference evidence="1 2" key="1">
    <citation type="journal article" date="2018" name="Nat. Ecol. Evol.">
        <title>Shark genomes provide insights into elasmobranch evolution and the origin of vertebrates.</title>
        <authorList>
            <person name="Hara Y"/>
            <person name="Yamaguchi K"/>
            <person name="Onimaru K"/>
            <person name="Kadota M"/>
            <person name="Koyanagi M"/>
            <person name="Keeley SD"/>
            <person name="Tatsumi K"/>
            <person name="Tanaka K"/>
            <person name="Motone F"/>
            <person name="Kageyama Y"/>
            <person name="Nozu R"/>
            <person name="Adachi N"/>
            <person name="Nishimura O"/>
            <person name="Nakagawa R"/>
            <person name="Tanegashima C"/>
            <person name="Kiyatake I"/>
            <person name="Matsumoto R"/>
            <person name="Murakumo K"/>
            <person name="Nishida K"/>
            <person name="Terakita A"/>
            <person name="Kuratani S"/>
            <person name="Sato K"/>
            <person name="Hyodo S Kuraku.S."/>
        </authorList>
    </citation>
    <scope>NUCLEOTIDE SEQUENCE [LARGE SCALE GENOMIC DNA]</scope>
</reference>
<dbReference type="InterPro" id="IPR036224">
    <property type="entry name" value="GINS_bundle-like_dom_sf"/>
</dbReference>
<organism evidence="1 2">
    <name type="scientific">Chiloscyllium punctatum</name>
    <name type="common">Brownbanded bambooshark</name>
    <name type="synonym">Hemiscyllium punctatum</name>
    <dbReference type="NCBI Taxonomy" id="137246"/>
    <lineage>
        <taxon>Eukaryota</taxon>
        <taxon>Metazoa</taxon>
        <taxon>Chordata</taxon>
        <taxon>Craniata</taxon>
        <taxon>Vertebrata</taxon>
        <taxon>Chondrichthyes</taxon>
        <taxon>Elasmobranchii</taxon>
        <taxon>Galeomorphii</taxon>
        <taxon>Galeoidea</taxon>
        <taxon>Orectolobiformes</taxon>
        <taxon>Hemiscylliidae</taxon>
        <taxon>Chiloscyllium</taxon>
    </lineage>
</organism>
<dbReference type="GO" id="GO:0000727">
    <property type="term" value="P:double-strand break repair via break-induced replication"/>
    <property type="evidence" value="ECO:0007669"/>
    <property type="project" value="TreeGrafter"/>
</dbReference>